<dbReference type="Proteomes" id="UP000549695">
    <property type="component" value="Unassembled WGS sequence"/>
</dbReference>
<organism evidence="1 4">
    <name type="scientific">Pseudonocardia alni</name>
    <name type="common">Amycolata alni</name>
    <dbReference type="NCBI Taxonomy" id="33907"/>
    <lineage>
        <taxon>Bacteria</taxon>
        <taxon>Bacillati</taxon>
        <taxon>Actinomycetota</taxon>
        <taxon>Actinomycetes</taxon>
        <taxon>Pseudonocardiales</taxon>
        <taxon>Pseudonocardiaceae</taxon>
        <taxon>Pseudonocardia</taxon>
    </lineage>
</organism>
<dbReference type="EMBL" id="PHUJ01000001">
    <property type="protein sequence ID" value="PKB41342.1"/>
    <property type="molecule type" value="Genomic_DNA"/>
</dbReference>
<name>A0A852WJ09_PSEA5</name>
<proteinExistence type="predicted"/>
<reference evidence="1 4" key="1">
    <citation type="submission" date="2020-07" db="EMBL/GenBank/DDBJ databases">
        <title>Sequencing the genomes of 1000 actinobacteria strains.</title>
        <authorList>
            <person name="Klenk H.-P."/>
        </authorList>
    </citation>
    <scope>NUCLEOTIDE SEQUENCE [LARGE SCALE GENOMIC DNA]</scope>
    <source>
        <strain evidence="2 3">DSM 44104</strain>
        <strain evidence="1 4">DSM 44749</strain>
    </source>
</reference>
<dbReference type="Proteomes" id="UP000232453">
    <property type="component" value="Unassembled WGS sequence"/>
</dbReference>
<comment type="caution">
    <text evidence="1">The sequence shown here is derived from an EMBL/GenBank/DDBJ whole genome shotgun (WGS) entry which is preliminary data.</text>
</comment>
<dbReference type="GeneID" id="98055227"/>
<protein>
    <submittedName>
        <fullName evidence="1">Uncharacterized protein</fullName>
    </submittedName>
</protein>
<accession>A0A852WJ09</accession>
<gene>
    <name evidence="2" type="ORF">ATL51_0004</name>
    <name evidence="1" type="ORF">HDA37_005666</name>
</gene>
<evidence type="ECO:0000313" key="3">
    <source>
        <dbReference type="Proteomes" id="UP000232453"/>
    </source>
</evidence>
<dbReference type="AlphaFoldDB" id="A0A852WJ09"/>
<dbReference type="EMBL" id="JACCCZ010000002">
    <property type="protein sequence ID" value="NYG05312.1"/>
    <property type="molecule type" value="Genomic_DNA"/>
</dbReference>
<sequence length="128" mass="14259">MSTPQTVNPLAFDHYSAPTLAQCAAASRAAARLVGHDQRWTAVSQRVLRDGATDEQLWPAVHLLVAPSPEWPFHLMMTRYLPGDCSVCHLREAEHCPCGWCPTRGHAPCCEVAYGWWQVMSVRHAARP</sequence>
<keyword evidence="4" id="KW-1185">Reference proteome</keyword>
<accession>A0AA44ZSH1</accession>
<evidence type="ECO:0000313" key="2">
    <source>
        <dbReference type="EMBL" id="PKB41342.1"/>
    </source>
</evidence>
<evidence type="ECO:0000313" key="1">
    <source>
        <dbReference type="EMBL" id="NYG05312.1"/>
    </source>
</evidence>
<dbReference type="RefSeq" id="WP_100877135.1">
    <property type="nucleotide sequence ID" value="NZ_BAAAJZ010000009.1"/>
</dbReference>
<evidence type="ECO:0000313" key="4">
    <source>
        <dbReference type="Proteomes" id="UP000549695"/>
    </source>
</evidence>